<evidence type="ECO:0000313" key="1">
    <source>
        <dbReference type="EMBL" id="APE44438.1"/>
    </source>
</evidence>
<organism evidence="1 2">
    <name type="scientific">Sulfitobacter alexandrii</name>
    <dbReference type="NCBI Taxonomy" id="1917485"/>
    <lineage>
        <taxon>Bacteria</taxon>
        <taxon>Pseudomonadati</taxon>
        <taxon>Pseudomonadota</taxon>
        <taxon>Alphaproteobacteria</taxon>
        <taxon>Rhodobacterales</taxon>
        <taxon>Roseobacteraceae</taxon>
        <taxon>Sulfitobacter</taxon>
    </lineage>
</organism>
<keyword evidence="2" id="KW-1185">Reference proteome</keyword>
<protein>
    <submittedName>
        <fullName evidence="1">Uncharacterized protein</fullName>
    </submittedName>
</protein>
<sequence>MYRSLPSGTIVVKDGRHIGGTLSKQEVVQYEHFVILTAVKTRNEVYPVPNPKTDRSKQAIEISEHIYDWLQNKLHEAIEMAEAEKRREGGRKLEK</sequence>
<dbReference type="Proteomes" id="UP000181897">
    <property type="component" value="Chromosome"/>
</dbReference>
<dbReference type="KEGG" id="suam:BOO69_14220"/>
<proteinExistence type="predicted"/>
<dbReference type="AlphaFoldDB" id="A0A1J0WJV8"/>
<evidence type="ECO:0000313" key="2">
    <source>
        <dbReference type="Proteomes" id="UP000181897"/>
    </source>
</evidence>
<accession>A0A1J0WJV8</accession>
<dbReference type="EMBL" id="CP018076">
    <property type="protein sequence ID" value="APE44438.1"/>
    <property type="molecule type" value="Genomic_DNA"/>
</dbReference>
<name>A0A1J0WJV8_9RHOB</name>
<gene>
    <name evidence="1" type="ORF">BOO69_14220</name>
</gene>
<reference evidence="1 2" key="1">
    <citation type="submission" date="2016-11" db="EMBL/GenBank/DDBJ databases">
        <title>Complete genome sequence of Sulfitobacter sp. AM1-D1, a toxic bacteria associated with marine dinoflagellate Alexandrium minutum in East China Sea.</title>
        <authorList>
            <person name="Yang Q."/>
            <person name="Zhang X."/>
            <person name="Tian X."/>
        </authorList>
    </citation>
    <scope>NUCLEOTIDE SEQUENCE [LARGE SCALE GENOMIC DNA]</scope>
    <source>
        <strain evidence="1 2">AM1-D1</strain>
    </source>
</reference>